<proteinExistence type="predicted"/>
<protein>
    <recommendedName>
        <fullName evidence="4">SMP-30/Gluconolactonase/LRE-like region domain-containing protein</fullName>
    </recommendedName>
</protein>
<dbReference type="PANTHER" id="PTHR42060:SF1">
    <property type="entry name" value="NHL REPEAT-CONTAINING PROTEIN"/>
    <property type="match status" value="1"/>
</dbReference>
<organism evidence="2 3">
    <name type="scientific">Ophiobolus disseminans</name>
    <dbReference type="NCBI Taxonomy" id="1469910"/>
    <lineage>
        <taxon>Eukaryota</taxon>
        <taxon>Fungi</taxon>
        <taxon>Dikarya</taxon>
        <taxon>Ascomycota</taxon>
        <taxon>Pezizomycotina</taxon>
        <taxon>Dothideomycetes</taxon>
        <taxon>Pleosporomycetidae</taxon>
        <taxon>Pleosporales</taxon>
        <taxon>Pleosporineae</taxon>
        <taxon>Phaeosphaeriaceae</taxon>
        <taxon>Ophiobolus</taxon>
    </lineage>
</organism>
<accession>A0A6A6ZSD9</accession>
<dbReference type="Gene3D" id="2.120.10.30">
    <property type="entry name" value="TolB, C-terminal domain"/>
    <property type="match status" value="1"/>
</dbReference>
<gene>
    <name evidence="2" type="ORF">CC86DRAFT_395980</name>
</gene>
<keyword evidence="3" id="KW-1185">Reference proteome</keyword>
<reference evidence="2" key="1">
    <citation type="journal article" date="2020" name="Stud. Mycol.">
        <title>101 Dothideomycetes genomes: a test case for predicting lifestyles and emergence of pathogens.</title>
        <authorList>
            <person name="Haridas S."/>
            <person name="Albert R."/>
            <person name="Binder M."/>
            <person name="Bloem J."/>
            <person name="Labutti K."/>
            <person name="Salamov A."/>
            <person name="Andreopoulos B."/>
            <person name="Baker S."/>
            <person name="Barry K."/>
            <person name="Bills G."/>
            <person name="Bluhm B."/>
            <person name="Cannon C."/>
            <person name="Castanera R."/>
            <person name="Culley D."/>
            <person name="Daum C."/>
            <person name="Ezra D."/>
            <person name="Gonzalez J."/>
            <person name="Henrissat B."/>
            <person name="Kuo A."/>
            <person name="Liang C."/>
            <person name="Lipzen A."/>
            <person name="Lutzoni F."/>
            <person name="Magnuson J."/>
            <person name="Mondo S."/>
            <person name="Nolan M."/>
            <person name="Ohm R."/>
            <person name="Pangilinan J."/>
            <person name="Park H.-J."/>
            <person name="Ramirez L."/>
            <person name="Alfaro M."/>
            <person name="Sun H."/>
            <person name="Tritt A."/>
            <person name="Yoshinaga Y."/>
            <person name="Zwiers L.-H."/>
            <person name="Turgeon B."/>
            <person name="Goodwin S."/>
            <person name="Spatafora J."/>
            <person name="Crous P."/>
            <person name="Grigoriev I."/>
        </authorList>
    </citation>
    <scope>NUCLEOTIDE SEQUENCE</scope>
    <source>
        <strain evidence="2">CBS 113818</strain>
    </source>
</reference>
<feature type="signal peptide" evidence="1">
    <location>
        <begin position="1"/>
        <end position="18"/>
    </location>
</feature>
<dbReference type="PANTHER" id="PTHR42060">
    <property type="entry name" value="NHL REPEAT-CONTAINING PROTEIN-RELATED"/>
    <property type="match status" value="1"/>
</dbReference>
<evidence type="ECO:0008006" key="4">
    <source>
        <dbReference type="Google" id="ProtNLM"/>
    </source>
</evidence>
<sequence>MYSSALATALSVLAVTSAANIPRQVANTTTQIAQLGGWVECLAVRSNGHLLATRLDVPELWTVDPTTKTTAKIATFPNALGLTGVAEIAPDVFAVVAGNFSTTAFTIGNGSWSVWKIDFTGATPKQTLLKAIPEAGFLLGATAFNNDTAFIADAGNGALYRISITTGEYEVVLQDPTMKAPDGSFIPEGIHGVRYIPQTGSVFFTNTFGSTFNKFDVNRTSGKPIVFSGVTTITTKVETPEDLAVIEGTAFIMSLNGGGIFRVTPDGKSTKIVDVTSGSTVAIGRGTTDARTLYFANSSGTISAVSSPL</sequence>
<dbReference type="EMBL" id="MU006231">
    <property type="protein sequence ID" value="KAF2824000.1"/>
    <property type="molecule type" value="Genomic_DNA"/>
</dbReference>
<dbReference type="SUPFAM" id="SSF63829">
    <property type="entry name" value="Calcium-dependent phosphotriesterase"/>
    <property type="match status" value="1"/>
</dbReference>
<evidence type="ECO:0000313" key="3">
    <source>
        <dbReference type="Proteomes" id="UP000799424"/>
    </source>
</evidence>
<keyword evidence="1" id="KW-0732">Signal</keyword>
<name>A0A6A6ZSD9_9PLEO</name>
<dbReference type="OrthoDB" id="9977941at2759"/>
<dbReference type="InterPro" id="IPR052998">
    <property type="entry name" value="Hetero-Diels-Alderase-like"/>
</dbReference>
<evidence type="ECO:0000256" key="1">
    <source>
        <dbReference type="SAM" id="SignalP"/>
    </source>
</evidence>
<evidence type="ECO:0000313" key="2">
    <source>
        <dbReference type="EMBL" id="KAF2824000.1"/>
    </source>
</evidence>
<dbReference type="Proteomes" id="UP000799424">
    <property type="component" value="Unassembled WGS sequence"/>
</dbReference>
<dbReference type="AlphaFoldDB" id="A0A6A6ZSD9"/>
<dbReference type="InterPro" id="IPR011042">
    <property type="entry name" value="6-blade_b-propeller_TolB-like"/>
</dbReference>
<feature type="chain" id="PRO_5025340991" description="SMP-30/Gluconolactonase/LRE-like region domain-containing protein" evidence="1">
    <location>
        <begin position="19"/>
        <end position="309"/>
    </location>
</feature>